<dbReference type="PANTHER" id="PTHR43975">
    <property type="entry name" value="ZGC:101858"/>
    <property type="match status" value="1"/>
</dbReference>
<comment type="caution">
    <text evidence="1">The sequence shown here is derived from an EMBL/GenBank/DDBJ whole genome shotgun (WGS) entry which is preliminary data.</text>
</comment>
<organism evidence="1 2">
    <name type="scientific">Diaporthe helianthi</name>
    <dbReference type="NCBI Taxonomy" id="158607"/>
    <lineage>
        <taxon>Eukaryota</taxon>
        <taxon>Fungi</taxon>
        <taxon>Dikarya</taxon>
        <taxon>Ascomycota</taxon>
        <taxon>Pezizomycotina</taxon>
        <taxon>Sordariomycetes</taxon>
        <taxon>Sordariomycetidae</taxon>
        <taxon>Diaporthales</taxon>
        <taxon>Diaporthaceae</taxon>
        <taxon>Diaporthe</taxon>
    </lineage>
</organism>
<dbReference type="Pfam" id="PF00106">
    <property type="entry name" value="adh_short"/>
    <property type="match status" value="1"/>
</dbReference>
<name>A0A2P5HKR1_DIAHE</name>
<gene>
    <name evidence="1" type="ORF">DHEL01_v210797</name>
</gene>
<reference evidence="1" key="1">
    <citation type="submission" date="2017-09" db="EMBL/GenBank/DDBJ databases">
        <title>Polyketide synthases of a Diaporthe helianthi virulent isolate.</title>
        <authorList>
            <person name="Baroncelli R."/>
        </authorList>
    </citation>
    <scope>NUCLEOTIDE SEQUENCE [LARGE SCALE GENOMIC DNA]</scope>
    <source>
        <strain evidence="1">7/96</strain>
    </source>
</reference>
<dbReference type="InterPro" id="IPR002347">
    <property type="entry name" value="SDR_fam"/>
</dbReference>
<dbReference type="InterPro" id="IPR036291">
    <property type="entry name" value="NAD(P)-bd_dom_sf"/>
</dbReference>
<dbReference type="AlphaFoldDB" id="A0A2P5HKR1"/>
<accession>A0A2P5HKR1</accession>
<dbReference type="CDD" id="cd05233">
    <property type="entry name" value="SDR_c"/>
    <property type="match status" value="1"/>
</dbReference>
<evidence type="ECO:0000313" key="1">
    <source>
        <dbReference type="EMBL" id="POS70811.1"/>
    </source>
</evidence>
<dbReference type="InParanoid" id="A0A2P5HKR1"/>
<dbReference type="PRINTS" id="PR00081">
    <property type="entry name" value="GDHRDH"/>
</dbReference>
<evidence type="ECO:0000313" key="2">
    <source>
        <dbReference type="Proteomes" id="UP000094444"/>
    </source>
</evidence>
<protein>
    <submittedName>
        <fullName evidence="1">Uncharacterized protein</fullName>
    </submittedName>
</protein>
<dbReference type="SUPFAM" id="SSF51735">
    <property type="entry name" value="NAD(P)-binding Rossmann-fold domains"/>
    <property type="match status" value="1"/>
</dbReference>
<dbReference type="Gene3D" id="3.40.50.720">
    <property type="entry name" value="NAD(P)-binding Rossmann-like Domain"/>
    <property type="match status" value="1"/>
</dbReference>
<proteinExistence type="predicted"/>
<keyword evidence="2" id="KW-1185">Reference proteome</keyword>
<dbReference type="EMBL" id="MAVT02001477">
    <property type="protein sequence ID" value="POS70811.1"/>
    <property type="molecule type" value="Genomic_DNA"/>
</dbReference>
<dbReference type="STRING" id="158607.A0A2P5HKR1"/>
<dbReference type="Proteomes" id="UP000094444">
    <property type="component" value="Unassembled WGS sequence"/>
</dbReference>
<sequence length="315" mass="34044">MATAMATAMATPNRANSGGNFTPTIHATTYEYISPQKLNLAGKHVLITGAAWEDGVGFATATAFARAGASAIAVADLHGVAADLVEKLKQAAVDAGRPTPKVLSYTVDITQRSSVQAMHDAVSEAFGERLDILVNNAAHMEPNVSFLDSDPEVYWRTWEVNIHGLHNMARAFLPMQLSTRASADGAGGLCTMINLSSSGALSIRPGGASYRSSKLAVMRWTESVQVEYADQGLLAYCVNPGAIKTKLSEGNLPDSLRDKFPHRADMPGDTIAWLAAERREWLGGRYVSCHWDMEELMGKKDEIVEGDKLKLKMDF</sequence>
<dbReference type="OrthoDB" id="1933717at2759"/>
<dbReference type="PANTHER" id="PTHR43975:SF2">
    <property type="entry name" value="EG:BACR7A4.14 PROTEIN-RELATED"/>
    <property type="match status" value="1"/>
</dbReference>